<feature type="domain" description="KASH" evidence="9">
    <location>
        <begin position="114"/>
        <end position="176"/>
    </location>
</feature>
<evidence type="ECO:0000256" key="7">
    <source>
        <dbReference type="PROSITE-ProRule" id="PRU00385"/>
    </source>
</evidence>
<feature type="topological domain" description="Cytoplasmic" evidence="7">
    <location>
        <begin position="1"/>
        <end position="122"/>
    </location>
</feature>
<evidence type="ECO:0000256" key="5">
    <source>
        <dbReference type="ARBA" id="ARBA00023242"/>
    </source>
</evidence>
<dbReference type="SMART" id="SM01249">
    <property type="entry name" value="KASH"/>
    <property type="match status" value="1"/>
</dbReference>
<comment type="subcellular location">
    <subcellularLocation>
        <location evidence="6">Nucleus outer membrane</location>
        <topology evidence="6">Single-pass type IV membrane protein</topology>
    </subcellularLocation>
</comment>
<evidence type="ECO:0000256" key="6">
    <source>
        <dbReference type="ARBA" id="ARBA00046312"/>
    </source>
</evidence>
<reference evidence="10" key="2">
    <citation type="submission" date="2025-08" db="UniProtKB">
        <authorList>
            <consortium name="Ensembl"/>
        </authorList>
    </citation>
    <scope>IDENTIFICATION</scope>
</reference>
<protein>
    <recommendedName>
        <fullName evidence="9">KASH domain-containing protein</fullName>
    </recommendedName>
</protein>
<keyword evidence="3 8" id="KW-1133">Transmembrane helix</keyword>
<keyword evidence="4 7" id="KW-0472">Membrane</keyword>
<evidence type="ECO:0000256" key="4">
    <source>
        <dbReference type="ARBA" id="ARBA00023136"/>
    </source>
</evidence>
<keyword evidence="11" id="KW-1185">Reference proteome</keyword>
<keyword evidence="5" id="KW-0539">Nucleus</keyword>
<feature type="topological domain" description="Perinuclear space" evidence="7">
    <location>
        <begin position="144"/>
        <end position="176"/>
    </location>
</feature>
<dbReference type="Pfam" id="PF10541">
    <property type="entry name" value="KASH"/>
    <property type="match status" value="1"/>
</dbReference>
<dbReference type="AlphaFoldDB" id="H2YLP8"/>
<dbReference type="Ensembl" id="ENSCSAVT00000006329.1">
    <property type="protein sequence ID" value="ENSCSAVP00000006250.1"/>
    <property type="gene ID" value="ENSCSAVG00000003733.1"/>
</dbReference>
<reference evidence="10" key="3">
    <citation type="submission" date="2025-09" db="UniProtKB">
        <authorList>
            <consortium name="Ensembl"/>
        </authorList>
    </citation>
    <scope>IDENTIFICATION</scope>
</reference>
<evidence type="ECO:0000313" key="10">
    <source>
        <dbReference type="Ensembl" id="ENSCSAVP00000006250.1"/>
    </source>
</evidence>
<proteinExistence type="inferred from homology"/>
<accession>H2YLP8</accession>
<dbReference type="HOGENOM" id="CLU_1524594_0_0_1"/>
<evidence type="ECO:0000256" key="2">
    <source>
        <dbReference type="ARBA" id="ARBA00022692"/>
    </source>
</evidence>
<name>H2YLP8_CIOSA</name>
<evidence type="ECO:0000256" key="1">
    <source>
        <dbReference type="ARBA" id="ARBA00008619"/>
    </source>
</evidence>
<keyword evidence="2 7" id="KW-0812">Transmembrane</keyword>
<reference evidence="11" key="1">
    <citation type="submission" date="2003-08" db="EMBL/GenBank/DDBJ databases">
        <authorList>
            <person name="Birren B."/>
            <person name="Nusbaum C."/>
            <person name="Abebe A."/>
            <person name="Abouelleil A."/>
            <person name="Adekoya E."/>
            <person name="Ait-zahra M."/>
            <person name="Allen N."/>
            <person name="Allen T."/>
            <person name="An P."/>
            <person name="Anderson M."/>
            <person name="Anderson S."/>
            <person name="Arachchi H."/>
            <person name="Armbruster J."/>
            <person name="Bachantsang P."/>
            <person name="Baldwin J."/>
            <person name="Barry A."/>
            <person name="Bayul T."/>
            <person name="Blitshsteyn B."/>
            <person name="Bloom T."/>
            <person name="Blye J."/>
            <person name="Boguslavskiy L."/>
            <person name="Borowsky M."/>
            <person name="Boukhgalter B."/>
            <person name="Brunache A."/>
            <person name="Butler J."/>
            <person name="Calixte N."/>
            <person name="Calvo S."/>
            <person name="Camarata J."/>
            <person name="Campo K."/>
            <person name="Chang J."/>
            <person name="Cheshatsang Y."/>
            <person name="Citroen M."/>
            <person name="Collymore A."/>
            <person name="Considine T."/>
            <person name="Cook A."/>
            <person name="Cooke P."/>
            <person name="Corum B."/>
            <person name="Cuomo C."/>
            <person name="David R."/>
            <person name="Dawoe T."/>
            <person name="Degray S."/>
            <person name="Dodge S."/>
            <person name="Dooley K."/>
            <person name="Dorje P."/>
            <person name="Dorjee K."/>
            <person name="Dorris L."/>
            <person name="Duffey N."/>
            <person name="Dupes A."/>
            <person name="Elkins T."/>
            <person name="Engels R."/>
            <person name="Erickson J."/>
            <person name="Farina A."/>
            <person name="Faro S."/>
            <person name="Ferreira P."/>
            <person name="Fischer H."/>
            <person name="Fitzgerald M."/>
            <person name="Foley K."/>
            <person name="Gage D."/>
            <person name="Galagan J."/>
            <person name="Gearin G."/>
            <person name="Gnerre S."/>
            <person name="Gnirke A."/>
            <person name="Goyette A."/>
            <person name="Graham J."/>
            <person name="Grandbois E."/>
            <person name="Gyaltsen K."/>
            <person name="Hafez N."/>
            <person name="Hagopian D."/>
            <person name="Hagos B."/>
            <person name="Hall J."/>
            <person name="Hatcher B."/>
            <person name="Heller A."/>
            <person name="Higgins H."/>
            <person name="Honan T."/>
            <person name="Horn A."/>
            <person name="Houde N."/>
            <person name="Hughes L."/>
            <person name="Hulme W."/>
            <person name="Husby E."/>
            <person name="Iliev I."/>
            <person name="Jaffe D."/>
            <person name="Jones C."/>
            <person name="Kamal M."/>
            <person name="Kamat A."/>
            <person name="Kamvysselis M."/>
            <person name="Karlsson E."/>
            <person name="Kells C."/>
            <person name="Kieu A."/>
            <person name="Kisner P."/>
            <person name="Kodira C."/>
            <person name="Kulbokas E."/>
            <person name="Labutti K."/>
            <person name="Lama D."/>
            <person name="Landers T."/>
            <person name="Leger J."/>
            <person name="Levine S."/>
            <person name="Lewis D."/>
            <person name="Lewis T."/>
            <person name="Lindblad-toh K."/>
            <person name="Liu X."/>
            <person name="Lokyitsang T."/>
            <person name="Lokyitsang Y."/>
            <person name="Lucien O."/>
            <person name="Lui A."/>
            <person name="Ma L.J."/>
            <person name="Mabbitt R."/>
            <person name="Macdonald J."/>
            <person name="Maclean C."/>
            <person name="Major J."/>
            <person name="Manning J."/>
            <person name="Marabella R."/>
            <person name="Maru K."/>
            <person name="Matthews C."/>
            <person name="Mauceli E."/>
            <person name="Mccarthy M."/>
            <person name="Mcdonough S."/>
            <person name="Mcghee T."/>
            <person name="Meldrim J."/>
            <person name="Meneus L."/>
            <person name="Mesirov J."/>
            <person name="Mihalev A."/>
            <person name="Mihova T."/>
            <person name="Mikkelsen T."/>
            <person name="Mlenga V."/>
            <person name="Moru K."/>
            <person name="Mozes J."/>
            <person name="Mulrain L."/>
            <person name="Munson G."/>
            <person name="Naylor J."/>
            <person name="Newes C."/>
            <person name="Nguyen C."/>
            <person name="Nguyen N."/>
            <person name="Nguyen T."/>
            <person name="Nicol R."/>
            <person name="Nielsen C."/>
            <person name="Nizzari M."/>
            <person name="Norbu C."/>
            <person name="Norbu N."/>
            <person name="O'donnell P."/>
            <person name="Okoawo O."/>
            <person name="O'leary S."/>
            <person name="Omotosho B."/>
            <person name="O'neill K."/>
            <person name="Osman S."/>
            <person name="Parker S."/>
            <person name="Perrin D."/>
            <person name="Phunkhang P."/>
            <person name="Piqani B."/>
            <person name="Purcell S."/>
            <person name="Rachupka T."/>
            <person name="Ramasamy U."/>
            <person name="Rameau R."/>
            <person name="Ray V."/>
            <person name="Raymond C."/>
            <person name="Retta R."/>
            <person name="Richardson S."/>
            <person name="Rise C."/>
            <person name="Rodriguez J."/>
            <person name="Rogers J."/>
            <person name="Rogov P."/>
            <person name="Rutman M."/>
            <person name="Schupbach R."/>
            <person name="Seaman C."/>
            <person name="Settipalli S."/>
            <person name="Sharpe T."/>
            <person name="Sheridan J."/>
            <person name="Sherpa N."/>
            <person name="Shi J."/>
            <person name="Smirnov S."/>
            <person name="Smith C."/>
            <person name="Sougnez C."/>
            <person name="Spencer B."/>
            <person name="Stalker J."/>
            <person name="Stange-thomann N."/>
            <person name="Stavropoulos S."/>
            <person name="Stetson K."/>
            <person name="Stone C."/>
            <person name="Stone S."/>
            <person name="Stubbs M."/>
            <person name="Talamas J."/>
            <person name="Tchuinga P."/>
            <person name="Tenzing P."/>
            <person name="Tesfaye S."/>
            <person name="Theodore J."/>
            <person name="Thoulutsang Y."/>
            <person name="Topham K."/>
            <person name="Towey S."/>
            <person name="Tsamla T."/>
            <person name="Tsomo N."/>
            <person name="Vallee D."/>
            <person name="Vassiliev H."/>
            <person name="Venkataraman V."/>
            <person name="Vinson J."/>
            <person name="Vo A."/>
            <person name="Wade C."/>
            <person name="Wang S."/>
            <person name="Wangchuk T."/>
            <person name="Wangdi T."/>
            <person name="Whittaker C."/>
            <person name="Wilkinson J."/>
            <person name="Wu Y."/>
            <person name="Wyman D."/>
            <person name="Yadav S."/>
            <person name="Yang S."/>
            <person name="Yang X."/>
            <person name="Yeager S."/>
            <person name="Yee E."/>
            <person name="Young G."/>
            <person name="Zainoun J."/>
            <person name="Zembeck L."/>
            <person name="Zimmer A."/>
            <person name="Zody M."/>
            <person name="Lander E."/>
        </authorList>
    </citation>
    <scope>NUCLEOTIDE SEQUENCE [LARGE SCALE GENOMIC DNA]</scope>
</reference>
<evidence type="ECO:0000256" key="3">
    <source>
        <dbReference type="ARBA" id="ARBA00022989"/>
    </source>
</evidence>
<evidence type="ECO:0000259" key="9">
    <source>
        <dbReference type="PROSITE" id="PS51049"/>
    </source>
</evidence>
<evidence type="ECO:0000313" key="11">
    <source>
        <dbReference type="Proteomes" id="UP000007875"/>
    </source>
</evidence>
<organism evidence="10 11">
    <name type="scientific">Ciona savignyi</name>
    <name type="common">Pacific transparent sea squirt</name>
    <dbReference type="NCBI Taxonomy" id="51511"/>
    <lineage>
        <taxon>Eukaryota</taxon>
        <taxon>Metazoa</taxon>
        <taxon>Chordata</taxon>
        <taxon>Tunicata</taxon>
        <taxon>Ascidiacea</taxon>
        <taxon>Phlebobranchia</taxon>
        <taxon>Cionidae</taxon>
        <taxon>Ciona</taxon>
    </lineage>
</organism>
<dbReference type="PROSITE" id="PS51049">
    <property type="entry name" value="KASH"/>
    <property type="match status" value="1"/>
</dbReference>
<evidence type="ECO:0000256" key="8">
    <source>
        <dbReference type="SAM" id="Phobius"/>
    </source>
</evidence>
<dbReference type="GO" id="GO:0005640">
    <property type="term" value="C:nuclear outer membrane"/>
    <property type="evidence" value="ECO:0007669"/>
    <property type="project" value="UniProtKB-SubCell"/>
</dbReference>
<sequence length="176" mass="20070">MDADVIMTLPMQAGTRNIAKYAEPDLQILHHETTSKSTENTYASFSNEPADSDVESGYVEYDVECEMQLVRHVVTTAFQSVTHLDEKHIEPDIDEQLRSISGLNANHNVSATKANIFWRVVKASVPFYIFFFFIYFLLWLSSASCIIDDRTICLQRNNLHYSFTPLLTWTDGPPPT</sequence>
<dbReference type="Proteomes" id="UP000007875">
    <property type="component" value="Unassembled WGS sequence"/>
</dbReference>
<comment type="similarity">
    <text evidence="1">Belongs to the nesprin family.</text>
</comment>
<feature type="transmembrane region" description="Helical" evidence="8">
    <location>
        <begin position="127"/>
        <end position="147"/>
    </location>
</feature>
<dbReference type="InterPro" id="IPR012315">
    <property type="entry name" value="KASH"/>
</dbReference>